<dbReference type="Pfam" id="PF09350">
    <property type="entry name" value="DJC28_CD"/>
    <property type="match status" value="1"/>
</dbReference>
<dbReference type="EMBL" id="FNBX01000004">
    <property type="protein sequence ID" value="SDF36412.1"/>
    <property type="molecule type" value="Genomic_DNA"/>
</dbReference>
<gene>
    <name evidence="3" type="ORF">SAMN05192586_104100</name>
</gene>
<dbReference type="RefSeq" id="WP_092153053.1">
    <property type="nucleotide sequence ID" value="NZ_FNBX01000004.1"/>
</dbReference>
<feature type="coiled-coil region" evidence="1">
    <location>
        <begin position="65"/>
        <end position="95"/>
    </location>
</feature>
<accession>A0A1G7KGT6</accession>
<dbReference type="AlphaFoldDB" id="A0A1G7KGT6"/>
<dbReference type="PANTHER" id="PTHR39158">
    <property type="entry name" value="OS08G0560600 PROTEIN"/>
    <property type="match status" value="1"/>
</dbReference>
<sequence length="141" mass="16420">MAEANPFSVIQFIAEQRIAEAQAEGAFDNLPGTGRPLELEDMSHVPEELRMAYKILRNAGCLPPELEQRKELNRLADLLEQCEDEQERVRQMQRLRFMVLRAQVRFQRPIRLEQDDPYYDRLLDRLSRAEGAAAQAQKKSH</sequence>
<keyword evidence="1" id="KW-0175">Coiled coil</keyword>
<reference evidence="4" key="1">
    <citation type="submission" date="2016-10" db="EMBL/GenBank/DDBJ databases">
        <authorList>
            <person name="Varghese N."/>
            <person name="Submissions S."/>
        </authorList>
    </citation>
    <scope>NUCLEOTIDE SEQUENCE [LARGE SCALE GENOMIC DNA]</scope>
    <source>
        <strain evidence="4">KHC7</strain>
    </source>
</reference>
<evidence type="ECO:0000313" key="3">
    <source>
        <dbReference type="EMBL" id="SDF36412.1"/>
    </source>
</evidence>
<dbReference type="Proteomes" id="UP000199355">
    <property type="component" value="Unassembled WGS sequence"/>
</dbReference>
<evidence type="ECO:0000256" key="1">
    <source>
        <dbReference type="SAM" id="Coils"/>
    </source>
</evidence>
<name>A0A1G7KGT6_9BACT</name>
<evidence type="ECO:0000259" key="2">
    <source>
        <dbReference type="Pfam" id="PF09350"/>
    </source>
</evidence>
<dbReference type="STRING" id="571438.SAMN05192586_104100"/>
<protein>
    <recommendedName>
        <fullName evidence="2">DnaJ homologue subfamily C member 28 conserved domain-containing protein</fullName>
    </recommendedName>
</protein>
<dbReference type="InterPro" id="IPR052573">
    <property type="entry name" value="DnaJ_C_subfamily_28"/>
</dbReference>
<proteinExistence type="predicted"/>
<organism evidence="3 4">
    <name type="scientific">Desulfovibrio legallii</name>
    <dbReference type="NCBI Taxonomy" id="571438"/>
    <lineage>
        <taxon>Bacteria</taxon>
        <taxon>Pseudomonadati</taxon>
        <taxon>Thermodesulfobacteriota</taxon>
        <taxon>Desulfovibrionia</taxon>
        <taxon>Desulfovibrionales</taxon>
        <taxon>Desulfovibrionaceae</taxon>
        <taxon>Desulfovibrio</taxon>
    </lineage>
</organism>
<keyword evidence="4" id="KW-1185">Reference proteome</keyword>
<feature type="domain" description="DnaJ homologue subfamily C member 28 conserved" evidence="2">
    <location>
        <begin position="13"/>
        <end position="79"/>
    </location>
</feature>
<dbReference type="PANTHER" id="PTHR39158:SF1">
    <property type="entry name" value="DNAJ HOMOLOG SUBFAMILY C MEMBER 28"/>
    <property type="match status" value="1"/>
</dbReference>
<evidence type="ECO:0000313" key="4">
    <source>
        <dbReference type="Proteomes" id="UP000199355"/>
    </source>
</evidence>
<dbReference type="OrthoDB" id="9798476at2"/>
<dbReference type="InterPro" id="IPR018961">
    <property type="entry name" value="DnaJ_homolog_subfam-C_membr-28"/>
</dbReference>